<evidence type="ECO:0000256" key="4">
    <source>
        <dbReference type="ARBA" id="ARBA00022970"/>
    </source>
</evidence>
<reference evidence="8 9" key="1">
    <citation type="journal article" date="2017" name="Nat. Microbiol.">
        <title>Natural product diversity associated with the nematode symbionts Photorhabdus and Xenorhabdus.</title>
        <authorList>
            <person name="Tobias N.J."/>
            <person name="Wolff H."/>
            <person name="Djahanschiri B."/>
            <person name="Grundmann F."/>
            <person name="Kronenwerth M."/>
            <person name="Shi Y.M."/>
            <person name="Simonyi S."/>
            <person name="Grun P."/>
            <person name="Shapiro-Ilan D."/>
            <person name="Pidot S.J."/>
            <person name="Stinear T.P."/>
            <person name="Ebersberger I."/>
            <person name="Bode H.B."/>
        </authorList>
    </citation>
    <scope>NUCLEOTIDE SEQUENCE [LARGE SCALE GENOMIC DNA]</scope>
    <source>
        <strain evidence="8 9">DSM 17902</strain>
    </source>
</reference>
<dbReference type="Pfam" id="PF01810">
    <property type="entry name" value="LysE"/>
    <property type="match status" value="1"/>
</dbReference>
<feature type="transmembrane region" description="Helical" evidence="7">
    <location>
        <begin position="73"/>
        <end position="95"/>
    </location>
</feature>
<comment type="caution">
    <text evidence="8">The sequence shown here is derived from an EMBL/GenBank/DDBJ whole genome shotgun (WGS) entry which is preliminary data.</text>
</comment>
<keyword evidence="5 7" id="KW-1133">Transmembrane helix</keyword>
<dbReference type="AlphaFoldDB" id="A0A2D0JQW2"/>
<organism evidence="8 9">
    <name type="scientific">Xenorhabdus miraniensis</name>
    <dbReference type="NCBI Taxonomy" id="351674"/>
    <lineage>
        <taxon>Bacteria</taxon>
        <taxon>Pseudomonadati</taxon>
        <taxon>Pseudomonadota</taxon>
        <taxon>Gammaproteobacteria</taxon>
        <taxon>Enterobacterales</taxon>
        <taxon>Morganellaceae</taxon>
        <taxon>Xenorhabdus</taxon>
    </lineage>
</organism>
<evidence type="ECO:0000256" key="6">
    <source>
        <dbReference type="ARBA" id="ARBA00023136"/>
    </source>
</evidence>
<keyword evidence="9" id="KW-1185">Reference proteome</keyword>
<comment type="subcellular location">
    <subcellularLocation>
        <location evidence="1">Cell membrane</location>
        <topology evidence="1">Multi-pass membrane protein</topology>
    </subcellularLocation>
</comment>
<dbReference type="PANTHER" id="PTHR30086">
    <property type="entry name" value="ARGININE EXPORTER PROTEIN ARGO"/>
    <property type="match status" value="1"/>
</dbReference>
<dbReference type="GO" id="GO:0015171">
    <property type="term" value="F:amino acid transmembrane transporter activity"/>
    <property type="evidence" value="ECO:0007669"/>
    <property type="project" value="TreeGrafter"/>
</dbReference>
<evidence type="ECO:0000256" key="2">
    <source>
        <dbReference type="ARBA" id="ARBA00022475"/>
    </source>
</evidence>
<keyword evidence="2" id="KW-1003">Cell membrane</keyword>
<dbReference type="EMBL" id="NITZ01000008">
    <property type="protein sequence ID" value="PHM48749.1"/>
    <property type="molecule type" value="Genomic_DNA"/>
</dbReference>
<feature type="transmembrane region" description="Helical" evidence="7">
    <location>
        <begin position="6"/>
        <end position="26"/>
    </location>
</feature>
<evidence type="ECO:0000313" key="8">
    <source>
        <dbReference type="EMBL" id="PHM48749.1"/>
    </source>
</evidence>
<evidence type="ECO:0000256" key="7">
    <source>
        <dbReference type="SAM" id="Phobius"/>
    </source>
</evidence>
<keyword evidence="4" id="KW-0813">Transport</keyword>
<keyword evidence="3 7" id="KW-0812">Transmembrane</keyword>
<dbReference type="GO" id="GO:0005886">
    <property type="term" value="C:plasma membrane"/>
    <property type="evidence" value="ECO:0007669"/>
    <property type="project" value="UniProtKB-SubCell"/>
</dbReference>
<feature type="transmembrane region" description="Helical" evidence="7">
    <location>
        <begin position="185"/>
        <end position="206"/>
    </location>
</feature>
<protein>
    <submittedName>
        <fullName evidence="8">Alcohol dehydrogenase</fullName>
    </submittedName>
</protein>
<gene>
    <name evidence="8" type="ORF">Xmir_01891</name>
</gene>
<keyword evidence="6 7" id="KW-0472">Membrane</keyword>
<feature type="transmembrane region" description="Helical" evidence="7">
    <location>
        <begin position="47"/>
        <end position="67"/>
    </location>
</feature>
<feature type="transmembrane region" description="Helical" evidence="7">
    <location>
        <begin position="150"/>
        <end position="173"/>
    </location>
</feature>
<dbReference type="InterPro" id="IPR001123">
    <property type="entry name" value="LeuE-type"/>
</dbReference>
<dbReference type="GO" id="GO:0033228">
    <property type="term" value="P:cysteine export across plasma membrane"/>
    <property type="evidence" value="ECO:0007669"/>
    <property type="project" value="TreeGrafter"/>
</dbReference>
<evidence type="ECO:0000256" key="5">
    <source>
        <dbReference type="ARBA" id="ARBA00022989"/>
    </source>
</evidence>
<sequence length="208" mass="22638">MGEGNLPMTVSLILSLSTFMFISAVTPGPNNMLLTSSGANFGIRRSIPLCLGIVLGMQTILLLSAFGVAALLLIYPAIHTGLKVLGSLYLLWLAWKTATSHYKRLDTSTPSMPPIKIYQGWLLQFLNPKTWLMGLGAVSSYSLAGEQYGYSILTISIVMLLSSIIAGAIWLMLGSLIGRLLRSRHSWFMFNIAMGILTAACVPLIWLN</sequence>
<name>A0A2D0JQW2_9GAMM</name>
<evidence type="ECO:0000313" key="9">
    <source>
        <dbReference type="Proteomes" id="UP000221980"/>
    </source>
</evidence>
<keyword evidence="4" id="KW-0029">Amino-acid transport</keyword>
<evidence type="ECO:0000256" key="3">
    <source>
        <dbReference type="ARBA" id="ARBA00022692"/>
    </source>
</evidence>
<evidence type="ECO:0000256" key="1">
    <source>
        <dbReference type="ARBA" id="ARBA00004651"/>
    </source>
</evidence>
<accession>A0A2D0JQW2</accession>
<dbReference type="PANTHER" id="PTHR30086:SF20">
    <property type="entry name" value="ARGININE EXPORTER PROTEIN ARGO-RELATED"/>
    <property type="match status" value="1"/>
</dbReference>
<dbReference type="Proteomes" id="UP000221980">
    <property type="component" value="Unassembled WGS sequence"/>
</dbReference>
<proteinExistence type="predicted"/>